<reference evidence="2" key="1">
    <citation type="submission" date="2015-12" db="EMBL/GenBank/DDBJ databases">
        <title>De novo transcriptome assembly of four potential Pierce s Disease insect vectors from Arizona vineyards.</title>
        <authorList>
            <person name="Tassone E.E."/>
        </authorList>
    </citation>
    <scope>NUCLEOTIDE SEQUENCE</scope>
</reference>
<name>A0A1B6D1P9_9HEMI</name>
<dbReference type="EMBL" id="GEDC01017691">
    <property type="protein sequence ID" value="JAS19607.1"/>
    <property type="molecule type" value="Transcribed_RNA"/>
</dbReference>
<sequence>CTPILILDTLGLTHHTKMNRYTVAVLLVIVPILESAPIFEDIREAPFWDNPCGFSDLSMDNDQDDPYPRQPIPWTDQLERSFRKIKHQIKTAKDHLIYKDFDKLYIDVRHGVEKKQYIPNWVPSKGNVEALESVEILSTNEIARFLPVLRTDLQKFAVAFEQIYSDEYESYDSSLKRSALESLIGTLRMLLCEVESALVSLDLSFDPPITRNIMSANERNVPDYTHRMVRDNGVLLKYKDYLEEWYNLIRTKQLIKHLKK</sequence>
<gene>
    <name evidence="2" type="ORF">g.373</name>
    <name evidence="1" type="ORF">g.374</name>
</gene>
<dbReference type="AlphaFoldDB" id="A0A1B6D1P9"/>
<evidence type="ECO:0000313" key="2">
    <source>
        <dbReference type="EMBL" id="JAS19607.1"/>
    </source>
</evidence>
<protein>
    <submittedName>
        <fullName evidence="2">Uncharacterized protein</fullName>
    </submittedName>
</protein>
<accession>A0A1B6D1P9</accession>
<proteinExistence type="predicted"/>
<dbReference type="EMBL" id="GEDC01029859">
    <property type="protein sequence ID" value="JAS07439.1"/>
    <property type="molecule type" value="Transcribed_RNA"/>
</dbReference>
<evidence type="ECO:0000313" key="1">
    <source>
        <dbReference type="EMBL" id="JAS07439.1"/>
    </source>
</evidence>
<feature type="non-terminal residue" evidence="2">
    <location>
        <position position="1"/>
    </location>
</feature>
<organism evidence="2">
    <name type="scientific">Clastoptera arizonana</name>
    <name type="common">Arizona spittle bug</name>
    <dbReference type="NCBI Taxonomy" id="38151"/>
    <lineage>
        <taxon>Eukaryota</taxon>
        <taxon>Metazoa</taxon>
        <taxon>Ecdysozoa</taxon>
        <taxon>Arthropoda</taxon>
        <taxon>Hexapoda</taxon>
        <taxon>Insecta</taxon>
        <taxon>Pterygota</taxon>
        <taxon>Neoptera</taxon>
        <taxon>Paraneoptera</taxon>
        <taxon>Hemiptera</taxon>
        <taxon>Auchenorrhyncha</taxon>
        <taxon>Cercopoidea</taxon>
        <taxon>Clastopteridae</taxon>
        <taxon>Clastoptera</taxon>
    </lineage>
</organism>